<keyword evidence="5 10" id="KW-0995">Kinetochore</keyword>
<dbReference type="PANTHER" id="PTHR10643:SF2">
    <property type="entry name" value="KINETOCHORE PROTEIN NDC80 HOMOLOG"/>
    <property type="match status" value="1"/>
</dbReference>
<gene>
    <name evidence="14" type="primary">Ndc80</name>
</gene>
<evidence type="ECO:0000256" key="9">
    <source>
        <dbReference type="ARBA" id="ARBA00023328"/>
    </source>
</evidence>
<keyword evidence="4 10" id="KW-0498">Mitosis</keyword>
<evidence type="ECO:0000256" key="8">
    <source>
        <dbReference type="ARBA" id="ARBA00023306"/>
    </source>
</evidence>
<sequence>MSKQRKTSFNQASRESVPGTSSSSSARKISMRGTPLVRPSLGKQSHSAAKGSRGSMHMAQSEHHIMKDTRPISDKAFIKKSILSLLHLLESLNYQNPVYAKMLNPPTNRDYQRIFEFLVSHVLGSYSLIGKPDEEMLRVVKDLGYPYSISKSALNNVGTMSAWPHALGLLSWISELVMYVCQEEGSEPFSDEPRKMMKFNYVYKSYEMFMRGTDGPYDELNSQVKRQLATLNATASAEVKDLFSSNAKLSNEYQVKMNEKESNEHLTDEIVTQKNNVEKMNEYLSKVDTYVAQIKDKSLRLQTEIDENQELLNNTKEAIAKIKTTISLQTISPTDAERLVREIKELERSATADSQRLQTLKEEQWDREIKFGKLINEMETFVHKHNSEIAKLHDTLPRVCENMSLESLGRPADEECHLVSGHNGVEENNTRLMKSILPYLKAINKEFVEIQGSQKQGLNNHMKRILQDKEVLDDLEISKKSCQASLNKITKDIETAQKESNKRESAIETELERKKLQLEQVKLARIDHRDREVLKKKQQDLEEFRSTTQQKEMEYTQCLVKMAKRFKEQQDKLEQLVDRFDKSVDDIEESFKSTMHSHQTKMVEPDSEIAALSDFVGQVQVENAG</sequence>
<dbReference type="Gene3D" id="1.10.418.30">
    <property type="entry name" value="Ncd80 complex, Ncd80 subunit"/>
    <property type="match status" value="1"/>
</dbReference>
<dbReference type="GO" id="GO:0031262">
    <property type="term" value="C:Ndc80 complex"/>
    <property type="evidence" value="ECO:0007669"/>
    <property type="project" value="UniProtKB-UniRule"/>
</dbReference>
<keyword evidence="6 11" id="KW-0175">Coiled coil</keyword>
<evidence type="ECO:0000313" key="14">
    <source>
        <dbReference type="EMBL" id="CAB3264239.1"/>
    </source>
</evidence>
<proteinExistence type="evidence at transcript level"/>
<dbReference type="InterPro" id="IPR038273">
    <property type="entry name" value="Ndc80_sf"/>
</dbReference>
<dbReference type="InterPro" id="IPR005550">
    <property type="entry name" value="Kinetochore_Ndc80"/>
</dbReference>
<dbReference type="EMBL" id="LR788377">
    <property type="protein sequence ID" value="CAB3264239.1"/>
    <property type="molecule type" value="mRNA"/>
</dbReference>
<reference evidence="14" key="1">
    <citation type="submission" date="2020-04" db="EMBL/GenBank/DDBJ databases">
        <authorList>
            <person name="Neveu A P."/>
        </authorList>
    </citation>
    <scope>NUCLEOTIDE SEQUENCE</scope>
    <source>
        <tissue evidence="14">Whole embryo</tissue>
    </source>
</reference>
<organism evidence="14">
    <name type="scientific">Phallusia mammillata</name>
    <dbReference type="NCBI Taxonomy" id="59560"/>
    <lineage>
        <taxon>Eukaryota</taxon>
        <taxon>Metazoa</taxon>
        <taxon>Chordata</taxon>
        <taxon>Tunicata</taxon>
        <taxon>Ascidiacea</taxon>
        <taxon>Phlebobranchia</taxon>
        <taxon>Ascidiidae</taxon>
        <taxon>Phallusia</taxon>
    </lineage>
</organism>
<feature type="compositionally biased region" description="Polar residues" evidence="12">
    <location>
        <begin position="7"/>
        <end position="20"/>
    </location>
</feature>
<dbReference type="PANTHER" id="PTHR10643">
    <property type="entry name" value="KINETOCHORE PROTEIN NDC80"/>
    <property type="match status" value="1"/>
</dbReference>
<dbReference type="GO" id="GO:0051315">
    <property type="term" value="P:attachment of mitotic spindle microtubules to kinetochore"/>
    <property type="evidence" value="ECO:0007669"/>
    <property type="project" value="UniProtKB-UniRule"/>
</dbReference>
<protein>
    <recommendedName>
        <fullName evidence="10">Kinetochore protein NDC80</fullName>
    </recommendedName>
</protein>
<evidence type="ECO:0000256" key="12">
    <source>
        <dbReference type="SAM" id="MobiDB-lite"/>
    </source>
</evidence>
<evidence type="ECO:0000256" key="10">
    <source>
        <dbReference type="RuleBase" id="RU368072"/>
    </source>
</evidence>
<keyword evidence="9 10" id="KW-0137">Centromere</keyword>
<evidence type="ECO:0000256" key="6">
    <source>
        <dbReference type="ARBA" id="ARBA00023054"/>
    </source>
</evidence>
<comment type="similarity">
    <text evidence="1 10">Belongs to the NDC80/HEC1 family.</text>
</comment>
<keyword evidence="7 10" id="KW-0539">Nucleus</keyword>
<keyword evidence="2 10" id="KW-0158">Chromosome</keyword>
<comment type="subunit">
    <text evidence="10">Component of the NDC80 complex.</text>
</comment>
<feature type="region of interest" description="Disordered" evidence="12">
    <location>
        <begin position="1"/>
        <end position="61"/>
    </location>
</feature>
<evidence type="ECO:0000256" key="1">
    <source>
        <dbReference type="ARBA" id="ARBA00007050"/>
    </source>
</evidence>
<comment type="function">
    <text evidence="10">Acts as a component of the essential kinetochore-associated NDC80 complex, which is required for chromosome segregation and spindle checkpoint activity.</text>
</comment>
<dbReference type="Pfam" id="PF03801">
    <property type="entry name" value="Ndc80_HEC"/>
    <property type="match status" value="1"/>
</dbReference>
<evidence type="ECO:0000256" key="2">
    <source>
        <dbReference type="ARBA" id="ARBA00022454"/>
    </source>
</evidence>
<feature type="coiled-coil region" evidence="11">
    <location>
        <begin position="534"/>
        <end position="579"/>
    </location>
</feature>
<keyword evidence="8 10" id="KW-0131">Cell cycle</keyword>
<keyword evidence="3 10" id="KW-0132">Cell division</keyword>
<evidence type="ECO:0000259" key="13">
    <source>
        <dbReference type="Pfam" id="PF03801"/>
    </source>
</evidence>
<feature type="coiled-coil region" evidence="11">
    <location>
        <begin position="305"/>
        <end position="363"/>
    </location>
</feature>
<dbReference type="GO" id="GO:0051301">
    <property type="term" value="P:cell division"/>
    <property type="evidence" value="ECO:0007669"/>
    <property type="project" value="UniProtKB-UniRule"/>
</dbReference>
<dbReference type="GO" id="GO:0005634">
    <property type="term" value="C:nucleus"/>
    <property type="evidence" value="ECO:0007669"/>
    <property type="project" value="UniProtKB-SubCell"/>
</dbReference>
<dbReference type="InterPro" id="IPR055260">
    <property type="entry name" value="Ndc80_CH"/>
</dbReference>
<evidence type="ECO:0000256" key="7">
    <source>
        <dbReference type="ARBA" id="ARBA00023242"/>
    </source>
</evidence>
<accession>A0A6F9DM81</accession>
<comment type="subcellular location">
    <subcellularLocation>
        <location evidence="10">Chromosome</location>
        <location evidence="10">Centromere</location>
        <location evidence="10">Kinetochore</location>
    </subcellularLocation>
    <subcellularLocation>
        <location evidence="10">Nucleus</location>
    </subcellularLocation>
</comment>
<dbReference type="Gene3D" id="6.10.250.1950">
    <property type="match status" value="1"/>
</dbReference>
<evidence type="ECO:0000256" key="3">
    <source>
        <dbReference type="ARBA" id="ARBA00022618"/>
    </source>
</evidence>
<evidence type="ECO:0000256" key="4">
    <source>
        <dbReference type="ARBA" id="ARBA00022776"/>
    </source>
</evidence>
<evidence type="ECO:0000256" key="5">
    <source>
        <dbReference type="ARBA" id="ARBA00022838"/>
    </source>
</evidence>
<feature type="domain" description="Kinetochore protein Ndc80 CH" evidence="13">
    <location>
        <begin position="49"/>
        <end position="179"/>
    </location>
</feature>
<evidence type="ECO:0000256" key="11">
    <source>
        <dbReference type="SAM" id="Coils"/>
    </source>
</evidence>
<name>A0A6F9DM81_9ASCI</name>
<dbReference type="AlphaFoldDB" id="A0A6F9DM81"/>